<proteinExistence type="predicted"/>
<comment type="caution">
    <text evidence="1">The sequence shown here is derived from an EMBL/GenBank/DDBJ whole genome shotgun (WGS) entry which is preliminary data.</text>
</comment>
<evidence type="ECO:0000313" key="2">
    <source>
        <dbReference type="Proteomes" id="UP000789342"/>
    </source>
</evidence>
<protein>
    <submittedName>
        <fullName evidence="1">275_t:CDS:1</fullName>
    </submittedName>
</protein>
<evidence type="ECO:0000313" key="1">
    <source>
        <dbReference type="EMBL" id="CAG8642487.1"/>
    </source>
</evidence>
<dbReference type="AlphaFoldDB" id="A0A9N9DL73"/>
<organism evidence="1 2">
    <name type="scientific">Acaulospora morrowiae</name>
    <dbReference type="NCBI Taxonomy" id="94023"/>
    <lineage>
        <taxon>Eukaryota</taxon>
        <taxon>Fungi</taxon>
        <taxon>Fungi incertae sedis</taxon>
        <taxon>Mucoromycota</taxon>
        <taxon>Glomeromycotina</taxon>
        <taxon>Glomeromycetes</taxon>
        <taxon>Diversisporales</taxon>
        <taxon>Acaulosporaceae</taxon>
        <taxon>Acaulospora</taxon>
    </lineage>
</organism>
<feature type="non-terminal residue" evidence="1">
    <location>
        <position position="42"/>
    </location>
</feature>
<reference evidence="1" key="1">
    <citation type="submission" date="2021-06" db="EMBL/GenBank/DDBJ databases">
        <authorList>
            <person name="Kallberg Y."/>
            <person name="Tangrot J."/>
            <person name="Rosling A."/>
        </authorList>
    </citation>
    <scope>NUCLEOTIDE SEQUENCE</scope>
    <source>
        <strain evidence="1">CL551</strain>
    </source>
</reference>
<accession>A0A9N9DL73</accession>
<sequence length="42" mass="4841">MKNKLIEEKIIALEEKAKAKVRKLQMVIKVESESTVKVEQVT</sequence>
<keyword evidence="2" id="KW-1185">Reference proteome</keyword>
<dbReference type="EMBL" id="CAJVPV010009542">
    <property type="protein sequence ID" value="CAG8642487.1"/>
    <property type="molecule type" value="Genomic_DNA"/>
</dbReference>
<dbReference type="Proteomes" id="UP000789342">
    <property type="component" value="Unassembled WGS sequence"/>
</dbReference>
<gene>
    <name evidence="1" type="ORF">AMORRO_LOCUS9581</name>
</gene>
<name>A0A9N9DL73_9GLOM</name>